<dbReference type="EMBL" id="VMTP01000057">
    <property type="protein sequence ID" value="TVT81654.1"/>
    <property type="molecule type" value="Genomic_DNA"/>
</dbReference>
<evidence type="ECO:0000259" key="6">
    <source>
        <dbReference type="Pfam" id="PF00425"/>
    </source>
</evidence>
<dbReference type="PANTHER" id="PTHR42839">
    <property type="entry name" value="ISOCHORISMATE SYNTHASE ENTC"/>
    <property type="match status" value="1"/>
</dbReference>
<comment type="similarity">
    <text evidence="2">Belongs to the isochorismate synthase family.</text>
</comment>
<dbReference type="RefSeq" id="WP_144583410.1">
    <property type="nucleotide sequence ID" value="NZ_VMTP01000057.1"/>
</dbReference>
<dbReference type="InterPro" id="IPR015890">
    <property type="entry name" value="Chorismate_C"/>
</dbReference>
<dbReference type="PANTHER" id="PTHR42839:SF2">
    <property type="entry name" value="ISOCHORISMATE SYNTHASE ENTC"/>
    <property type="match status" value="1"/>
</dbReference>
<name>A0A558F7S4_9GAMM</name>
<dbReference type="AlphaFoldDB" id="A0A558F7S4"/>
<proteinExistence type="inferred from homology"/>
<reference evidence="7 8" key="1">
    <citation type="submission" date="2019-07" db="EMBL/GenBank/DDBJ databases">
        <title>Draft Genome Sequence of the first blaOXA-58-Harboring Acinetobacter colistiniresistens clinical isolate from Brazil.</title>
        <authorList>
            <person name="Favaro L.S."/>
            <person name="Paula-Petroli S.B."/>
            <person name="Moura C.F."/>
            <person name="Tognim M.C.B."/>
            <person name="Venancio E.J."/>
            <person name="Yamada-Ogatta S.F."/>
            <person name="Carrara-Marroni F.E."/>
        </authorList>
    </citation>
    <scope>NUCLEOTIDE SEQUENCE [LARGE SCALE GENOMIC DNA]</scope>
    <source>
        <strain evidence="7 8">DL</strain>
    </source>
</reference>
<gene>
    <name evidence="7" type="ORF">FPV60_10390</name>
</gene>
<dbReference type="NCBIfam" id="TIGR00543">
    <property type="entry name" value="isochor_syn"/>
    <property type="match status" value="1"/>
</dbReference>
<evidence type="ECO:0000313" key="8">
    <source>
        <dbReference type="Proteomes" id="UP000316981"/>
    </source>
</evidence>
<evidence type="ECO:0000256" key="3">
    <source>
        <dbReference type="ARBA" id="ARBA00012824"/>
    </source>
</evidence>
<dbReference type="Pfam" id="PF00425">
    <property type="entry name" value="Chorismate_bind"/>
    <property type="match status" value="1"/>
</dbReference>
<evidence type="ECO:0000256" key="5">
    <source>
        <dbReference type="ARBA" id="ARBA00041564"/>
    </source>
</evidence>
<dbReference type="InterPro" id="IPR004561">
    <property type="entry name" value="IsoChor_synthase"/>
</dbReference>
<keyword evidence="4 7" id="KW-0413">Isomerase</keyword>
<dbReference type="EC" id="5.4.4.2" evidence="3"/>
<evidence type="ECO:0000256" key="1">
    <source>
        <dbReference type="ARBA" id="ARBA00000799"/>
    </source>
</evidence>
<organism evidence="7 8">
    <name type="scientific">Acinetobacter colistiniresistens</name>
    <dbReference type="NCBI Taxonomy" id="280145"/>
    <lineage>
        <taxon>Bacteria</taxon>
        <taxon>Pseudomonadati</taxon>
        <taxon>Pseudomonadota</taxon>
        <taxon>Gammaproteobacteria</taxon>
        <taxon>Moraxellales</taxon>
        <taxon>Moraxellaceae</taxon>
        <taxon>Acinetobacter</taxon>
    </lineage>
</organism>
<feature type="domain" description="Chorismate-utilising enzyme C-terminal" evidence="6">
    <location>
        <begin position="134"/>
        <end position="390"/>
    </location>
</feature>
<sequence>MSIQHPYFIQKENYTESRVALAHEILQCHHDAGFYFTTPDYVLKSQHKLQDIEIPRGSHLSDWLKQARAQLDQAIRTGHHQAMILGGIPFSNANDVNLMLMDDVRFYQKLIYTQPFGARPEHALRHARFIPSGQQYQTQVAELVDKMQRGQLNKAVLARVLELELADEIDVSQLFYQLSQDNPEGYNYAVARHSAQEGWFVGASPELLVGKQGTNVSSKPVAGTLARDIDPIQDQHNAQQLLASAKDQHEHAVVIEMIADQLSPFCKTLHIPKQPSLIRTKRLWHLATRIDGELKNKDIHIFDLVEKLHPTPAICGQPTAVAKTLIEDLEPFNRELFAGTMGWADAQGNGEWSVTVRCARIQQHIARLFAGAGIVAASDPSAEHAETAAKFRTVLDGLGFSSAQVMEKVK</sequence>
<dbReference type="SUPFAM" id="SSF56322">
    <property type="entry name" value="ADC synthase"/>
    <property type="match status" value="1"/>
</dbReference>
<comment type="catalytic activity">
    <reaction evidence="1">
        <text>chorismate = isochorismate</text>
        <dbReference type="Rhea" id="RHEA:18985"/>
        <dbReference type="ChEBI" id="CHEBI:29748"/>
        <dbReference type="ChEBI" id="CHEBI:29780"/>
        <dbReference type="EC" id="5.4.4.2"/>
    </reaction>
</comment>
<dbReference type="InterPro" id="IPR005801">
    <property type="entry name" value="ADC_synthase"/>
</dbReference>
<protein>
    <recommendedName>
        <fullName evidence="3">isochorismate synthase</fullName>
        <ecNumber evidence="3">5.4.4.2</ecNumber>
    </recommendedName>
    <alternativeName>
        <fullName evidence="5">Isochorismate mutase</fullName>
    </alternativeName>
</protein>
<dbReference type="GO" id="GO:0008909">
    <property type="term" value="F:isochorismate synthase activity"/>
    <property type="evidence" value="ECO:0007669"/>
    <property type="project" value="UniProtKB-EC"/>
</dbReference>
<comment type="caution">
    <text evidence="7">The sequence shown here is derived from an EMBL/GenBank/DDBJ whole genome shotgun (WGS) entry which is preliminary data.</text>
</comment>
<dbReference type="Gene3D" id="3.60.120.10">
    <property type="entry name" value="Anthranilate synthase"/>
    <property type="match status" value="1"/>
</dbReference>
<evidence type="ECO:0000313" key="7">
    <source>
        <dbReference type="EMBL" id="TVT81654.1"/>
    </source>
</evidence>
<accession>A0A558F7S4</accession>
<evidence type="ECO:0000256" key="2">
    <source>
        <dbReference type="ARBA" id="ARBA00005297"/>
    </source>
</evidence>
<dbReference type="Proteomes" id="UP000316981">
    <property type="component" value="Unassembled WGS sequence"/>
</dbReference>
<dbReference type="GO" id="GO:0009697">
    <property type="term" value="P:salicylic acid biosynthetic process"/>
    <property type="evidence" value="ECO:0007669"/>
    <property type="project" value="TreeGrafter"/>
</dbReference>
<evidence type="ECO:0000256" key="4">
    <source>
        <dbReference type="ARBA" id="ARBA00023235"/>
    </source>
</evidence>